<dbReference type="EMBL" id="BMAW01104423">
    <property type="protein sequence ID" value="GFT14214.1"/>
    <property type="molecule type" value="Genomic_DNA"/>
</dbReference>
<gene>
    <name evidence="1" type="ORF">NPIL_195771</name>
</gene>
<sequence length="100" mass="11647">MHSVYHDKYLEYAWELTSVDRIPDQTIIQTVSYRFPGCFPIFSCVQQCELSDETFNHFQDRSAGTLNIHDAHFQSEFVGDKASTGSFIRLNAEWKPNIRL</sequence>
<protein>
    <submittedName>
        <fullName evidence="1">Uncharacterized protein</fullName>
    </submittedName>
</protein>
<keyword evidence="2" id="KW-1185">Reference proteome</keyword>
<dbReference type="AlphaFoldDB" id="A0A8X6TH53"/>
<comment type="caution">
    <text evidence="1">The sequence shown here is derived from an EMBL/GenBank/DDBJ whole genome shotgun (WGS) entry which is preliminary data.</text>
</comment>
<dbReference type="Proteomes" id="UP000887013">
    <property type="component" value="Unassembled WGS sequence"/>
</dbReference>
<accession>A0A8X6TH53</accession>
<evidence type="ECO:0000313" key="2">
    <source>
        <dbReference type="Proteomes" id="UP000887013"/>
    </source>
</evidence>
<organism evidence="1 2">
    <name type="scientific">Nephila pilipes</name>
    <name type="common">Giant wood spider</name>
    <name type="synonym">Nephila maculata</name>
    <dbReference type="NCBI Taxonomy" id="299642"/>
    <lineage>
        <taxon>Eukaryota</taxon>
        <taxon>Metazoa</taxon>
        <taxon>Ecdysozoa</taxon>
        <taxon>Arthropoda</taxon>
        <taxon>Chelicerata</taxon>
        <taxon>Arachnida</taxon>
        <taxon>Araneae</taxon>
        <taxon>Araneomorphae</taxon>
        <taxon>Entelegynae</taxon>
        <taxon>Araneoidea</taxon>
        <taxon>Nephilidae</taxon>
        <taxon>Nephila</taxon>
    </lineage>
</organism>
<name>A0A8X6TH53_NEPPI</name>
<proteinExistence type="predicted"/>
<reference evidence="1" key="1">
    <citation type="submission" date="2020-08" db="EMBL/GenBank/DDBJ databases">
        <title>Multicomponent nature underlies the extraordinary mechanical properties of spider dragline silk.</title>
        <authorList>
            <person name="Kono N."/>
            <person name="Nakamura H."/>
            <person name="Mori M."/>
            <person name="Yoshida Y."/>
            <person name="Ohtoshi R."/>
            <person name="Malay A.D."/>
            <person name="Moran D.A.P."/>
            <person name="Tomita M."/>
            <person name="Numata K."/>
            <person name="Arakawa K."/>
        </authorList>
    </citation>
    <scope>NUCLEOTIDE SEQUENCE</scope>
</reference>
<evidence type="ECO:0000313" key="1">
    <source>
        <dbReference type="EMBL" id="GFT14214.1"/>
    </source>
</evidence>